<feature type="transmembrane region" description="Helical" evidence="1">
    <location>
        <begin position="382"/>
        <end position="404"/>
    </location>
</feature>
<dbReference type="Proteomes" id="UP000195221">
    <property type="component" value="Unassembled WGS sequence"/>
</dbReference>
<organism evidence="2 3">
    <name type="scientific">Caballeronia sordidicola</name>
    <name type="common">Burkholderia sordidicola</name>
    <dbReference type="NCBI Taxonomy" id="196367"/>
    <lineage>
        <taxon>Bacteria</taxon>
        <taxon>Pseudomonadati</taxon>
        <taxon>Pseudomonadota</taxon>
        <taxon>Betaproteobacteria</taxon>
        <taxon>Burkholderiales</taxon>
        <taxon>Burkholderiaceae</taxon>
        <taxon>Caballeronia</taxon>
    </lineage>
</organism>
<feature type="transmembrane region" description="Helical" evidence="1">
    <location>
        <begin position="220"/>
        <end position="240"/>
    </location>
</feature>
<proteinExistence type="predicted"/>
<protein>
    <submittedName>
        <fullName evidence="2">Major facilitator:Oxalate:Formate Antiporter</fullName>
    </submittedName>
</protein>
<reference evidence="2 3" key="1">
    <citation type="submission" date="2017-03" db="EMBL/GenBank/DDBJ databases">
        <title>Genome analysis of strain PAMC 26577.</title>
        <authorList>
            <person name="Oh H.-M."/>
            <person name="Yang J.-A."/>
        </authorList>
    </citation>
    <scope>NUCLEOTIDE SEQUENCE [LARGE SCALE GENOMIC DNA]</scope>
    <source>
        <strain evidence="2 3">PAMC 26577</strain>
    </source>
</reference>
<feature type="transmembrane region" description="Helical" evidence="1">
    <location>
        <begin position="133"/>
        <end position="152"/>
    </location>
</feature>
<gene>
    <name evidence="2" type="ORF">PAMC26577_07410</name>
</gene>
<sequence>MRMKLTHVAWFRRANTPQLTVCRAFVLQDNHECIHCYESKTIPAFSGTANEAKGENVIYKDFQITLAVAAMATIGTVYGWSSTAAVLQLTKDLSTPQLLLPFGVLLIGIGAGVAMSSFMLTPFGYGKTIAMGLALWGISLLVGSIITFDFGFSTSVAALGIPGGIGVGTSYVTLIGLFRRLFPNANIVGGLIGPLGFACGAIAITLAQRASPSETGAMQVYAGLGTTALLLSALVSRYLSDFSNADLPKRVSDSREKLRDFIYLWTLLFLNVAPGMALVAIAVPWLQATRSMTSGDAMLALCSSLPALPLGQMMWGLIASRHGDKTVFTWMFILRMFAFGIAAWTPSSVSPLLLLVVTLACHGGGFGLIPRKVESSNLRGSPHALGGVLTAWAVGGGFGIWLILPTAIHTANSEGYVGLALTMSAGALLSSRLRRR</sequence>
<dbReference type="InterPro" id="IPR036259">
    <property type="entry name" value="MFS_trans_sf"/>
</dbReference>
<feature type="transmembrane region" description="Helical" evidence="1">
    <location>
        <begin position="297"/>
        <end position="315"/>
    </location>
</feature>
<keyword evidence="1" id="KW-0472">Membrane</keyword>
<dbReference type="SUPFAM" id="SSF103473">
    <property type="entry name" value="MFS general substrate transporter"/>
    <property type="match status" value="1"/>
</dbReference>
<evidence type="ECO:0000313" key="2">
    <source>
        <dbReference type="EMBL" id="OTP77780.1"/>
    </source>
</evidence>
<evidence type="ECO:0000313" key="3">
    <source>
        <dbReference type="Proteomes" id="UP000195221"/>
    </source>
</evidence>
<name>A0A242N278_CABSO</name>
<feature type="transmembrane region" description="Helical" evidence="1">
    <location>
        <begin position="62"/>
        <end position="80"/>
    </location>
</feature>
<dbReference type="AlphaFoldDB" id="A0A242N278"/>
<accession>A0A242N278</accession>
<keyword evidence="1" id="KW-1133">Transmembrane helix</keyword>
<feature type="transmembrane region" description="Helical" evidence="1">
    <location>
        <begin position="327"/>
        <end position="346"/>
    </location>
</feature>
<dbReference type="EMBL" id="NBTZ01000028">
    <property type="protein sequence ID" value="OTP77780.1"/>
    <property type="molecule type" value="Genomic_DNA"/>
</dbReference>
<feature type="transmembrane region" description="Helical" evidence="1">
    <location>
        <begin position="185"/>
        <end position="208"/>
    </location>
</feature>
<feature type="transmembrane region" description="Helical" evidence="1">
    <location>
        <begin position="352"/>
        <end position="370"/>
    </location>
</feature>
<feature type="transmembrane region" description="Helical" evidence="1">
    <location>
        <begin position="416"/>
        <end position="433"/>
    </location>
</feature>
<feature type="transmembrane region" description="Helical" evidence="1">
    <location>
        <begin position="100"/>
        <end position="121"/>
    </location>
</feature>
<feature type="transmembrane region" description="Helical" evidence="1">
    <location>
        <begin position="261"/>
        <end position="285"/>
    </location>
</feature>
<feature type="transmembrane region" description="Helical" evidence="1">
    <location>
        <begin position="158"/>
        <end position="178"/>
    </location>
</feature>
<keyword evidence="1" id="KW-0812">Transmembrane</keyword>
<comment type="caution">
    <text evidence="2">The sequence shown here is derived from an EMBL/GenBank/DDBJ whole genome shotgun (WGS) entry which is preliminary data.</text>
</comment>
<evidence type="ECO:0000256" key="1">
    <source>
        <dbReference type="SAM" id="Phobius"/>
    </source>
</evidence>
<dbReference type="Gene3D" id="1.20.1250.20">
    <property type="entry name" value="MFS general substrate transporter like domains"/>
    <property type="match status" value="1"/>
</dbReference>